<organism evidence="2 3">
    <name type="scientific">Endozoicomonas lisbonensis</name>
    <dbReference type="NCBI Taxonomy" id="3120522"/>
    <lineage>
        <taxon>Bacteria</taxon>
        <taxon>Pseudomonadati</taxon>
        <taxon>Pseudomonadota</taxon>
        <taxon>Gammaproteobacteria</taxon>
        <taxon>Oceanospirillales</taxon>
        <taxon>Endozoicomonadaceae</taxon>
        <taxon>Endozoicomonas</taxon>
    </lineage>
</organism>
<feature type="transmembrane region" description="Helical" evidence="1">
    <location>
        <begin position="30"/>
        <end position="49"/>
    </location>
</feature>
<evidence type="ECO:0000313" key="2">
    <source>
        <dbReference type="EMBL" id="MET4759530.1"/>
    </source>
</evidence>
<evidence type="ECO:0000313" key="3">
    <source>
        <dbReference type="Proteomes" id="UP001549366"/>
    </source>
</evidence>
<keyword evidence="1" id="KW-0812">Transmembrane</keyword>
<keyword evidence="1" id="KW-1133">Transmembrane helix</keyword>
<comment type="caution">
    <text evidence="2">The sequence shown here is derived from an EMBL/GenBank/DDBJ whole genome shotgun (WGS) entry which is preliminary data.</text>
</comment>
<name>A0ABV2SP39_9GAMM</name>
<keyword evidence="1" id="KW-0472">Membrane</keyword>
<dbReference type="Proteomes" id="UP001549366">
    <property type="component" value="Unassembled WGS sequence"/>
</dbReference>
<proteinExistence type="predicted"/>
<reference evidence="2 3" key="1">
    <citation type="submission" date="2024-06" db="EMBL/GenBank/DDBJ databases">
        <title>Genomic Encyclopedia of Type Strains, Phase V (KMG-V): Genome sequencing to study the core and pangenomes of soil and plant-associated prokaryotes.</title>
        <authorList>
            <person name="Whitman W."/>
        </authorList>
    </citation>
    <scope>NUCLEOTIDE SEQUENCE [LARGE SCALE GENOMIC DNA]</scope>
    <source>
        <strain evidence="2 3">NE40</strain>
    </source>
</reference>
<gene>
    <name evidence="2" type="ORF">V5J35_004849</name>
</gene>
<evidence type="ECO:0008006" key="4">
    <source>
        <dbReference type="Google" id="ProtNLM"/>
    </source>
</evidence>
<protein>
    <recommendedName>
        <fullName evidence="4">YiaAB two helix domain-containing protein</fullName>
    </recommendedName>
</protein>
<dbReference type="EMBL" id="JBEWTB010000003">
    <property type="protein sequence ID" value="MET4759530.1"/>
    <property type="molecule type" value="Genomic_DNA"/>
</dbReference>
<accession>A0ABV2SP39</accession>
<evidence type="ECO:0000256" key="1">
    <source>
        <dbReference type="SAM" id="Phobius"/>
    </source>
</evidence>
<sequence>MADNSWLGYCLFVLASVGLFATGSVPLYRYCLAVLVVFAAYLTTCRVMRQVFAAGESEDG</sequence>
<dbReference type="RefSeq" id="WP_354016534.1">
    <property type="nucleotide sequence ID" value="NZ_JBEWTB010000003.1"/>
</dbReference>
<keyword evidence="3" id="KW-1185">Reference proteome</keyword>